<dbReference type="PANTHER" id="PTHR21505">
    <property type="entry name" value="MADF DOMAIN-CONTAINING PROTEIN-RELATED"/>
    <property type="match status" value="1"/>
</dbReference>
<evidence type="ECO:0000259" key="1">
    <source>
        <dbReference type="PROSITE" id="PS51029"/>
    </source>
</evidence>
<sequence length="118" mass="13753">MEWSNDLVIEFLELYEKEPAIWNPRDPNHKHKNYVNDSWKRIADNISVPCSTNELKKKKDSLMSTFRKLASKVRASKKTGSGTADIYKPNWFAYEIMTKFLHGVFQPRVTQNTDVSSN</sequence>
<dbReference type="PANTHER" id="PTHR21505:SF8">
    <property type="entry name" value="DPT-YFP REPRESSOR BY OVEREXPRESSION, ISOFORM D-RELATED"/>
    <property type="match status" value="1"/>
</dbReference>
<protein>
    <submittedName>
        <fullName evidence="3">Uncharacterized protein LOC112680268</fullName>
    </submittedName>
</protein>
<organism evidence="2 3">
    <name type="scientific">Sipha flava</name>
    <name type="common">yellow sugarcane aphid</name>
    <dbReference type="NCBI Taxonomy" id="143950"/>
    <lineage>
        <taxon>Eukaryota</taxon>
        <taxon>Metazoa</taxon>
        <taxon>Ecdysozoa</taxon>
        <taxon>Arthropoda</taxon>
        <taxon>Hexapoda</taxon>
        <taxon>Insecta</taxon>
        <taxon>Pterygota</taxon>
        <taxon>Neoptera</taxon>
        <taxon>Paraneoptera</taxon>
        <taxon>Hemiptera</taxon>
        <taxon>Sternorrhyncha</taxon>
        <taxon>Aphidomorpha</taxon>
        <taxon>Aphidoidea</taxon>
        <taxon>Aphididae</taxon>
        <taxon>Sipha</taxon>
    </lineage>
</organism>
<reference evidence="3" key="1">
    <citation type="submission" date="2025-08" db="UniProtKB">
        <authorList>
            <consortium name="RefSeq"/>
        </authorList>
    </citation>
    <scope>IDENTIFICATION</scope>
    <source>
        <tissue evidence="3">Whole body</tissue>
    </source>
</reference>
<dbReference type="InterPro" id="IPR006578">
    <property type="entry name" value="MADF-dom"/>
</dbReference>
<dbReference type="Proteomes" id="UP000694846">
    <property type="component" value="Unplaced"/>
</dbReference>
<dbReference type="SMART" id="SM00595">
    <property type="entry name" value="MADF"/>
    <property type="match status" value="1"/>
</dbReference>
<dbReference type="AlphaFoldDB" id="A0A8B8F6F2"/>
<gene>
    <name evidence="3" type="primary">LOC112680268</name>
</gene>
<feature type="domain" description="MADF" evidence="1">
    <location>
        <begin position="10"/>
        <end position="98"/>
    </location>
</feature>
<evidence type="ECO:0000313" key="3">
    <source>
        <dbReference type="RefSeq" id="XP_025406090.1"/>
    </source>
</evidence>
<dbReference type="OrthoDB" id="6628055at2759"/>
<dbReference type="GeneID" id="112680268"/>
<proteinExistence type="predicted"/>
<accession>A0A8B8F6F2</accession>
<keyword evidence="2" id="KW-1185">Reference proteome</keyword>
<name>A0A8B8F6F2_9HEMI</name>
<dbReference type="RefSeq" id="XP_025406090.1">
    <property type="nucleotide sequence ID" value="XM_025550305.1"/>
</dbReference>
<evidence type="ECO:0000313" key="2">
    <source>
        <dbReference type="Proteomes" id="UP000694846"/>
    </source>
</evidence>
<dbReference type="PROSITE" id="PS51029">
    <property type="entry name" value="MADF"/>
    <property type="match status" value="1"/>
</dbReference>
<dbReference type="Pfam" id="PF10545">
    <property type="entry name" value="MADF_DNA_bdg"/>
    <property type="match status" value="1"/>
</dbReference>